<feature type="chain" id="PRO_5020933841" evidence="1">
    <location>
        <begin position="16"/>
        <end position="55"/>
    </location>
</feature>
<name>A0A4U6SR53_SETVI</name>
<gene>
    <name evidence="2" type="ORF">SEVIR_9G080250v2</name>
</gene>
<feature type="signal peptide" evidence="1">
    <location>
        <begin position="1"/>
        <end position="15"/>
    </location>
</feature>
<keyword evidence="3" id="KW-1185">Reference proteome</keyword>
<sequence length="55" mass="6469">MKIALLTVYISPRWAASLQLQVCLVCRHLKLLYASRLQQCASYGFAKQEHEFFFF</sequence>
<organism evidence="2 3">
    <name type="scientific">Setaria viridis</name>
    <name type="common">Green bristlegrass</name>
    <name type="synonym">Setaria italica subsp. viridis</name>
    <dbReference type="NCBI Taxonomy" id="4556"/>
    <lineage>
        <taxon>Eukaryota</taxon>
        <taxon>Viridiplantae</taxon>
        <taxon>Streptophyta</taxon>
        <taxon>Embryophyta</taxon>
        <taxon>Tracheophyta</taxon>
        <taxon>Spermatophyta</taxon>
        <taxon>Magnoliopsida</taxon>
        <taxon>Liliopsida</taxon>
        <taxon>Poales</taxon>
        <taxon>Poaceae</taxon>
        <taxon>PACMAD clade</taxon>
        <taxon>Panicoideae</taxon>
        <taxon>Panicodae</taxon>
        <taxon>Paniceae</taxon>
        <taxon>Cenchrinae</taxon>
        <taxon>Setaria</taxon>
    </lineage>
</organism>
<keyword evidence="1" id="KW-0732">Signal</keyword>
<protein>
    <submittedName>
        <fullName evidence="2">Uncharacterized protein</fullName>
    </submittedName>
</protein>
<dbReference type="Gramene" id="TKV91217">
    <property type="protein sequence ID" value="TKV91217"/>
    <property type="gene ID" value="SEVIR_9G080250v2"/>
</dbReference>
<evidence type="ECO:0000256" key="1">
    <source>
        <dbReference type="SAM" id="SignalP"/>
    </source>
</evidence>
<dbReference type="AlphaFoldDB" id="A0A4U6SR53"/>
<dbReference type="EMBL" id="CM016560">
    <property type="protein sequence ID" value="TKV91217.1"/>
    <property type="molecule type" value="Genomic_DNA"/>
</dbReference>
<evidence type="ECO:0000313" key="3">
    <source>
        <dbReference type="Proteomes" id="UP000298652"/>
    </source>
</evidence>
<evidence type="ECO:0000313" key="2">
    <source>
        <dbReference type="EMBL" id="TKV91217.1"/>
    </source>
</evidence>
<accession>A0A4U6SR53</accession>
<reference evidence="2" key="1">
    <citation type="submission" date="2019-03" db="EMBL/GenBank/DDBJ databases">
        <title>WGS assembly of Setaria viridis.</title>
        <authorList>
            <person name="Huang P."/>
            <person name="Jenkins J."/>
            <person name="Grimwood J."/>
            <person name="Barry K."/>
            <person name="Healey A."/>
            <person name="Mamidi S."/>
            <person name="Sreedasyam A."/>
            <person name="Shu S."/>
            <person name="Feldman M."/>
            <person name="Wu J."/>
            <person name="Yu Y."/>
            <person name="Chen C."/>
            <person name="Johnson J."/>
            <person name="Rokhsar D."/>
            <person name="Baxter I."/>
            <person name="Schmutz J."/>
            <person name="Brutnell T."/>
            <person name="Kellogg E."/>
        </authorList>
    </citation>
    <scope>NUCLEOTIDE SEQUENCE [LARGE SCALE GENOMIC DNA]</scope>
</reference>
<proteinExistence type="predicted"/>
<dbReference type="Proteomes" id="UP000298652">
    <property type="component" value="Chromosome 9"/>
</dbReference>